<proteinExistence type="predicted"/>
<name>A0A809RJH4_9BACT</name>
<organism evidence="1 2">
    <name type="scientific">Candidatus Nitrosymbiomonas proteolyticus</name>
    <dbReference type="NCBI Taxonomy" id="2608984"/>
    <lineage>
        <taxon>Bacteria</taxon>
        <taxon>Bacillati</taxon>
        <taxon>Armatimonadota</taxon>
        <taxon>Armatimonadota incertae sedis</taxon>
        <taxon>Candidatus Nitrosymbiomonas</taxon>
    </lineage>
</organism>
<protein>
    <submittedName>
        <fullName evidence="1">Uncharacterized protein</fullName>
    </submittedName>
</protein>
<reference evidence="1" key="1">
    <citation type="journal article" name="DNA Res.">
        <title>The physiological potential of anammox bacteria as revealed by their core genome structure.</title>
        <authorList>
            <person name="Okubo T."/>
            <person name="Toyoda A."/>
            <person name="Fukuhara K."/>
            <person name="Uchiyama I."/>
            <person name="Harigaya Y."/>
            <person name="Kuroiwa M."/>
            <person name="Suzuki T."/>
            <person name="Murakami Y."/>
            <person name="Suwa Y."/>
            <person name="Takami H."/>
        </authorList>
    </citation>
    <scope>NUCLEOTIDE SEQUENCE</scope>
    <source>
        <strain evidence="1">317325-2</strain>
    </source>
</reference>
<dbReference type="AlphaFoldDB" id="A0A809RJH4"/>
<accession>A0A809RJH4</accession>
<dbReference type="KEGG" id="npy:NPRO_22600"/>
<evidence type="ECO:0000313" key="2">
    <source>
        <dbReference type="Proteomes" id="UP000662873"/>
    </source>
</evidence>
<dbReference type="Proteomes" id="UP000662873">
    <property type="component" value="Chromosome"/>
</dbReference>
<dbReference type="EMBL" id="AP021858">
    <property type="protein sequence ID" value="BBO24665.1"/>
    <property type="molecule type" value="Genomic_DNA"/>
</dbReference>
<sequence>MKKQRGSALLFTLLTSIAATTVILATVGSITQEVQRQRLAERSHLVNSSFDAVANKVVSEFAAGNRELSASMITVAINGGTWNLTLTDNSASKTDSILVSGMGIVNGKVEYGRKVFARPYLESPFTYGLSTMADLNISSSLVVGSLLLKSNVWNEGRVIGTQLFTVNGELRATSTVTNPLVTVTDGVGQNLQTRGLPPLDVSLYASIADRTISGSTLLGFTFAKNYEVVYVDGSLKLSGTITGKGTIVAKGDIEFQGDTSYADKNSRAVFLAGGEIRVTGSTANVVGVLYSAKKLKIDGGPTVKLEPGIAASLDNLELKKAFIIGFDRFLADNPEEGPKYKLPGFWP</sequence>
<gene>
    <name evidence="1" type="ORF">NPRO_22600</name>
</gene>
<evidence type="ECO:0000313" key="1">
    <source>
        <dbReference type="EMBL" id="BBO24665.1"/>
    </source>
</evidence>